<dbReference type="InterPro" id="IPR035965">
    <property type="entry name" value="PAS-like_dom_sf"/>
</dbReference>
<evidence type="ECO:0000256" key="4">
    <source>
        <dbReference type="ARBA" id="ARBA00022679"/>
    </source>
</evidence>
<dbReference type="SMART" id="SM00086">
    <property type="entry name" value="PAC"/>
    <property type="match status" value="4"/>
</dbReference>
<dbReference type="InterPro" id="IPR013656">
    <property type="entry name" value="PAS_4"/>
</dbReference>
<dbReference type="SUPFAM" id="SSF55785">
    <property type="entry name" value="PYP-like sensor domain (PAS domain)"/>
    <property type="match status" value="5"/>
</dbReference>
<feature type="domain" description="PAS" evidence="8">
    <location>
        <begin position="122"/>
        <end position="192"/>
    </location>
</feature>
<feature type="region of interest" description="Disordered" evidence="7">
    <location>
        <begin position="701"/>
        <end position="721"/>
    </location>
</feature>
<dbReference type="InterPro" id="IPR000014">
    <property type="entry name" value="PAS"/>
</dbReference>
<feature type="domain" description="PAC" evidence="9">
    <location>
        <begin position="67"/>
        <end position="121"/>
    </location>
</feature>
<dbReference type="InterPro" id="IPR029787">
    <property type="entry name" value="Nucleotide_cyclase"/>
</dbReference>
<keyword evidence="3" id="KW-0597">Phosphoprotein</keyword>
<keyword evidence="6" id="KW-0175">Coiled coil</keyword>
<dbReference type="SMART" id="SM00267">
    <property type="entry name" value="GGDEF"/>
    <property type="match status" value="1"/>
</dbReference>
<evidence type="ECO:0000256" key="2">
    <source>
        <dbReference type="ARBA" id="ARBA00012438"/>
    </source>
</evidence>
<feature type="domain" description="PAC" evidence="9">
    <location>
        <begin position="321"/>
        <end position="373"/>
    </location>
</feature>
<comment type="catalytic activity">
    <reaction evidence="1">
        <text>ATP + protein L-histidine = ADP + protein N-phospho-L-histidine.</text>
        <dbReference type="EC" id="2.7.13.3"/>
    </reaction>
</comment>
<reference evidence="10" key="1">
    <citation type="submission" date="2020-08" db="EMBL/GenBank/DDBJ databases">
        <authorList>
            <person name="Hu Y."/>
            <person name="Nguyen S.V."/>
            <person name="Li F."/>
            <person name="Fanning S."/>
        </authorList>
    </citation>
    <scope>NUCLEOTIDE SEQUENCE</scope>
    <source>
        <strain evidence="10">SYSU D8009</strain>
    </source>
</reference>
<dbReference type="InterPro" id="IPR001610">
    <property type="entry name" value="PAC"/>
</dbReference>
<dbReference type="AlphaFoldDB" id="A0A9X0R4J4"/>
<evidence type="ECO:0000259" key="9">
    <source>
        <dbReference type="PROSITE" id="PS50113"/>
    </source>
</evidence>
<dbReference type="SMART" id="SM00091">
    <property type="entry name" value="PAS"/>
    <property type="match status" value="4"/>
</dbReference>
<sequence length="721" mass="81837">KRRLGSALSARSGAAQAREIILRVLTHNLMLLRSPTTGFQQCNLVSKEQADGYCAADDEVIATGEDREIEEELTLPDGTTRFLRTRKRLVTLAGPEGSQPFVIVSVADITENRRTEAALREREQRYRATVELSPLISWSADPQGMILDASERWYEKTGLMPSQSMGTAWTAAVHPDDLPETARRWAHSVRTSEPFSMEYRYRQLDGTYRWIHARAVVLRNDEGKSVRWYGTLDDIHDRRLAEQALRESEMRFRAMADDAPVMIWVTDQAANGTFLNRLWYETTGTSPEENLYTAWLEAIHPEDRDKVVQAFLSTNARQEHFNAEYRLRRADGSFAWVIDQGRPRFAADGSFLGYVGSVTDITERRAMETALRESEAFVRSVLENSPSCIRVLDLEGRLLFMNEAGHRLLETEHGRLEEQNWSATLPTHYAEEARRALASAKAGKSSRHHGHRVTRSGAMQWLDIAIAPVPGVDDRPARLLSVWHDVTEIREAREAAEQARREAEAAAARLSSVLESTMDSVVVVNKEWRVTYMNQNASRMLASPRLSVGDDLWQVYPKEVDGVFARHYRRAITQQIPVAFEEFLPTMNAWLEVQAYPTPEGISIFFRDISERRRAEQEWLSAQEKLAYMARHDVLTGLPNRFLLRERLERLVAEEDISMAVLCLDLDGFKGVNDTLGHPDLPPLGDPRVMRDLTHVLAWPSGPAGAERRRGQTARATPLPV</sequence>
<dbReference type="Pfam" id="PF08447">
    <property type="entry name" value="PAS_3"/>
    <property type="match status" value="2"/>
</dbReference>
<name>A0A9X0R4J4_9PROT</name>
<dbReference type="InterPro" id="IPR000160">
    <property type="entry name" value="GGDEF_dom"/>
</dbReference>
<dbReference type="PROSITE" id="PS50113">
    <property type="entry name" value="PAC"/>
    <property type="match status" value="4"/>
</dbReference>
<dbReference type="PANTHER" id="PTHR43304">
    <property type="entry name" value="PHYTOCHROME-LIKE PROTEIN CPH1"/>
    <property type="match status" value="1"/>
</dbReference>
<keyword evidence="5" id="KW-0418">Kinase</keyword>
<dbReference type="Pfam" id="PF00990">
    <property type="entry name" value="GGDEF"/>
    <property type="match status" value="1"/>
</dbReference>
<evidence type="ECO:0000256" key="5">
    <source>
        <dbReference type="ARBA" id="ARBA00022777"/>
    </source>
</evidence>
<organism evidence="10 11">
    <name type="scientific">Siccirubricoccus deserti</name>
    <dbReference type="NCBI Taxonomy" id="2013562"/>
    <lineage>
        <taxon>Bacteria</taxon>
        <taxon>Pseudomonadati</taxon>
        <taxon>Pseudomonadota</taxon>
        <taxon>Alphaproteobacteria</taxon>
        <taxon>Acetobacterales</taxon>
        <taxon>Roseomonadaceae</taxon>
        <taxon>Siccirubricoccus</taxon>
    </lineage>
</organism>
<dbReference type="Proteomes" id="UP000600101">
    <property type="component" value="Unassembled WGS sequence"/>
</dbReference>
<dbReference type="RefSeq" id="WP_186774057.1">
    <property type="nucleotide sequence ID" value="NZ_JACOMF010000183.1"/>
</dbReference>
<dbReference type="InterPro" id="IPR052162">
    <property type="entry name" value="Sensor_kinase/Photoreceptor"/>
</dbReference>
<dbReference type="PROSITE" id="PS50112">
    <property type="entry name" value="PAS"/>
    <property type="match status" value="3"/>
</dbReference>
<feature type="non-terminal residue" evidence="10">
    <location>
        <position position="1"/>
    </location>
</feature>
<feature type="domain" description="PAS" evidence="8">
    <location>
        <begin position="374"/>
        <end position="409"/>
    </location>
</feature>
<dbReference type="EC" id="2.7.13.3" evidence="2"/>
<dbReference type="NCBIfam" id="TIGR00229">
    <property type="entry name" value="sensory_box"/>
    <property type="match status" value="3"/>
</dbReference>
<evidence type="ECO:0000256" key="6">
    <source>
        <dbReference type="SAM" id="Coils"/>
    </source>
</evidence>
<feature type="domain" description="PAC" evidence="9">
    <location>
        <begin position="446"/>
        <end position="498"/>
    </location>
</feature>
<evidence type="ECO:0000256" key="3">
    <source>
        <dbReference type="ARBA" id="ARBA00022553"/>
    </source>
</evidence>
<dbReference type="Gene3D" id="3.30.450.20">
    <property type="entry name" value="PAS domain"/>
    <property type="match status" value="5"/>
</dbReference>
<keyword evidence="11" id="KW-1185">Reference proteome</keyword>
<dbReference type="InterPro" id="IPR043128">
    <property type="entry name" value="Rev_trsase/Diguanyl_cyclase"/>
</dbReference>
<feature type="non-terminal residue" evidence="10">
    <location>
        <position position="721"/>
    </location>
</feature>
<dbReference type="FunFam" id="3.30.450.20:FF:000099">
    <property type="entry name" value="Sensory box sensor histidine kinase"/>
    <property type="match status" value="2"/>
</dbReference>
<dbReference type="InterPro" id="IPR000700">
    <property type="entry name" value="PAS-assoc_C"/>
</dbReference>
<evidence type="ECO:0000256" key="1">
    <source>
        <dbReference type="ARBA" id="ARBA00000085"/>
    </source>
</evidence>
<proteinExistence type="predicted"/>
<dbReference type="EMBL" id="JACOMF010000183">
    <property type="protein sequence ID" value="MBC4019354.1"/>
    <property type="molecule type" value="Genomic_DNA"/>
</dbReference>
<dbReference type="Gene3D" id="3.30.70.270">
    <property type="match status" value="1"/>
</dbReference>
<feature type="domain" description="PAS" evidence="8">
    <location>
        <begin position="248"/>
        <end position="319"/>
    </location>
</feature>
<dbReference type="Pfam" id="PF08448">
    <property type="entry name" value="PAS_4"/>
    <property type="match status" value="3"/>
</dbReference>
<dbReference type="NCBIfam" id="TIGR00254">
    <property type="entry name" value="GGDEF"/>
    <property type="match status" value="1"/>
</dbReference>
<dbReference type="InterPro" id="IPR013655">
    <property type="entry name" value="PAS_fold_3"/>
</dbReference>
<evidence type="ECO:0000256" key="7">
    <source>
        <dbReference type="SAM" id="MobiDB-lite"/>
    </source>
</evidence>
<feature type="coiled-coil region" evidence="6">
    <location>
        <begin position="486"/>
        <end position="516"/>
    </location>
</feature>
<evidence type="ECO:0000313" key="10">
    <source>
        <dbReference type="EMBL" id="MBC4019354.1"/>
    </source>
</evidence>
<feature type="domain" description="PAC" evidence="9">
    <location>
        <begin position="195"/>
        <end position="247"/>
    </location>
</feature>
<dbReference type="GO" id="GO:0004673">
    <property type="term" value="F:protein histidine kinase activity"/>
    <property type="evidence" value="ECO:0007669"/>
    <property type="project" value="UniProtKB-EC"/>
</dbReference>
<comment type="caution">
    <text evidence="10">The sequence shown here is derived from an EMBL/GenBank/DDBJ whole genome shotgun (WGS) entry which is preliminary data.</text>
</comment>
<gene>
    <name evidence="10" type="ORF">H7965_29580</name>
</gene>
<dbReference type="CDD" id="cd00130">
    <property type="entry name" value="PAS"/>
    <property type="match status" value="4"/>
</dbReference>
<dbReference type="PANTHER" id="PTHR43304:SF1">
    <property type="entry name" value="PAC DOMAIN-CONTAINING PROTEIN"/>
    <property type="match status" value="1"/>
</dbReference>
<dbReference type="SUPFAM" id="SSF55073">
    <property type="entry name" value="Nucleotide cyclase"/>
    <property type="match status" value="1"/>
</dbReference>
<accession>A0A9X0R4J4</accession>
<evidence type="ECO:0000313" key="11">
    <source>
        <dbReference type="Proteomes" id="UP000600101"/>
    </source>
</evidence>
<keyword evidence="4" id="KW-0808">Transferase</keyword>
<protein>
    <recommendedName>
        <fullName evidence="2">histidine kinase</fullName>
        <ecNumber evidence="2">2.7.13.3</ecNumber>
    </recommendedName>
</protein>
<evidence type="ECO:0000259" key="8">
    <source>
        <dbReference type="PROSITE" id="PS50112"/>
    </source>
</evidence>